<evidence type="ECO:0000313" key="1">
    <source>
        <dbReference type="EMBL" id="BBH19558.1"/>
    </source>
</evidence>
<dbReference type="AlphaFoldDB" id="A0A3G9J702"/>
<reference evidence="1 2" key="1">
    <citation type="submission" date="2018-11" db="EMBL/GenBank/DDBJ databases">
        <title>Complete genome sequence of Paenibacillus baekrokdamisoli strain KCTC 33723.</title>
        <authorList>
            <person name="Kang S.W."/>
            <person name="Lee K.C."/>
            <person name="Kim K.K."/>
            <person name="Kim J.S."/>
            <person name="Kim D.S."/>
            <person name="Ko S.H."/>
            <person name="Yang S.H."/>
            <person name="Lee J.S."/>
        </authorList>
    </citation>
    <scope>NUCLEOTIDE SEQUENCE [LARGE SCALE GENOMIC DNA]</scope>
    <source>
        <strain evidence="1 2">KCTC 33723</strain>
    </source>
</reference>
<proteinExistence type="predicted"/>
<accession>A0A3G9J702</accession>
<evidence type="ECO:0000313" key="2">
    <source>
        <dbReference type="Proteomes" id="UP000275368"/>
    </source>
</evidence>
<dbReference type="RefSeq" id="WP_125653973.1">
    <property type="nucleotide sequence ID" value="NZ_AP019308.1"/>
</dbReference>
<dbReference type="EMBL" id="AP019308">
    <property type="protein sequence ID" value="BBH19558.1"/>
    <property type="molecule type" value="Genomic_DNA"/>
</dbReference>
<sequence>MKKLIILGMAILICGCSHHVVERDIQPSGKEETVFEASIPYPLVKWNDRIYRITQTKITNVDKEIGEITTQSMNEIAETPNNFSTTFAKGSKLYSIIGMDTKEAIAVKISEDEYIKVITPSNE</sequence>
<keyword evidence="2" id="KW-1185">Reference proteome</keyword>
<organism evidence="1 2">
    <name type="scientific">Paenibacillus baekrokdamisoli</name>
    <dbReference type="NCBI Taxonomy" id="1712516"/>
    <lineage>
        <taxon>Bacteria</taxon>
        <taxon>Bacillati</taxon>
        <taxon>Bacillota</taxon>
        <taxon>Bacilli</taxon>
        <taxon>Bacillales</taxon>
        <taxon>Paenibacillaceae</taxon>
        <taxon>Paenibacillus</taxon>
    </lineage>
</organism>
<name>A0A3G9J702_9BACL</name>
<dbReference type="OrthoDB" id="2621021at2"/>
<dbReference type="Proteomes" id="UP000275368">
    <property type="component" value="Chromosome"/>
</dbReference>
<dbReference type="KEGG" id="pbk:Back11_09030"/>
<protein>
    <submittedName>
        <fullName evidence="1">Uncharacterized protein</fullName>
    </submittedName>
</protein>
<gene>
    <name evidence="1" type="ORF">Back11_09030</name>
</gene>
<dbReference type="PROSITE" id="PS51257">
    <property type="entry name" value="PROKAR_LIPOPROTEIN"/>
    <property type="match status" value="1"/>
</dbReference>